<dbReference type="CDD" id="cd04238">
    <property type="entry name" value="AAK_NAGK-like"/>
    <property type="match status" value="1"/>
</dbReference>
<reference evidence="11 12" key="1">
    <citation type="submission" date="2016-12" db="EMBL/GenBank/DDBJ databases">
        <title>Complete Genome Sequence of Lactobacillus fermentum Strain SNUV175, a Probiotic for Treatment of Bacterial Vaginosis.</title>
        <authorList>
            <person name="Lee S."/>
            <person name="You H.J."/>
            <person name="Kwon B."/>
            <person name="Ko G."/>
        </authorList>
    </citation>
    <scope>NUCLEOTIDE SEQUENCE [LARGE SCALE GENOMIC DNA]</scope>
    <source>
        <strain evidence="11 12">SNUV175</strain>
    </source>
</reference>
<name>A0A1L7GSZ5_LIMFE</name>
<keyword evidence="2 9" id="KW-0055">Arginine biosynthesis</keyword>
<keyword evidence="4 9" id="KW-0808">Transferase</keyword>
<dbReference type="GO" id="GO:0042450">
    <property type="term" value="P:L-arginine biosynthetic process via ornithine"/>
    <property type="evidence" value="ECO:0007669"/>
    <property type="project" value="UniProtKB-UniRule"/>
</dbReference>
<dbReference type="SUPFAM" id="SSF53633">
    <property type="entry name" value="Carbamate kinase-like"/>
    <property type="match status" value="1"/>
</dbReference>
<evidence type="ECO:0000256" key="9">
    <source>
        <dbReference type="HAMAP-Rule" id="MF_00082"/>
    </source>
</evidence>
<accession>A0A1L7GSZ5</accession>
<feature type="domain" description="Aspartate/glutamate/uridylate kinase" evidence="10">
    <location>
        <begin position="4"/>
        <end position="233"/>
    </location>
</feature>
<dbReference type="GO" id="GO:0005737">
    <property type="term" value="C:cytoplasm"/>
    <property type="evidence" value="ECO:0007669"/>
    <property type="project" value="UniProtKB-SubCell"/>
</dbReference>
<evidence type="ECO:0000256" key="4">
    <source>
        <dbReference type="ARBA" id="ARBA00022679"/>
    </source>
</evidence>
<organism evidence="11 12">
    <name type="scientific">Limosilactobacillus fermentum</name>
    <name type="common">Lactobacillus fermentum</name>
    <dbReference type="NCBI Taxonomy" id="1613"/>
    <lineage>
        <taxon>Bacteria</taxon>
        <taxon>Bacillati</taxon>
        <taxon>Bacillota</taxon>
        <taxon>Bacilli</taxon>
        <taxon>Lactobacillales</taxon>
        <taxon>Lactobacillaceae</taxon>
        <taxon>Limosilactobacillus</taxon>
    </lineage>
</organism>
<feature type="binding site" evidence="9">
    <location>
        <begin position="41"/>
        <end position="42"/>
    </location>
    <ligand>
        <name>substrate</name>
    </ligand>
</feature>
<dbReference type="PIRSF" id="PIRSF000728">
    <property type="entry name" value="NAGK"/>
    <property type="match status" value="1"/>
</dbReference>
<feature type="binding site" evidence="9">
    <location>
        <position position="155"/>
    </location>
    <ligand>
        <name>substrate</name>
    </ligand>
</feature>
<dbReference type="GO" id="GO:0005524">
    <property type="term" value="F:ATP binding"/>
    <property type="evidence" value="ECO:0007669"/>
    <property type="project" value="UniProtKB-UniRule"/>
</dbReference>
<gene>
    <name evidence="9" type="primary">argB</name>
    <name evidence="11" type="ORF">BUW47_00705</name>
</gene>
<feature type="site" description="Transition state stabilizer" evidence="9">
    <location>
        <position position="8"/>
    </location>
</feature>
<feature type="binding site" evidence="9">
    <location>
        <position position="63"/>
    </location>
    <ligand>
        <name>substrate</name>
    </ligand>
</feature>
<dbReference type="InterPro" id="IPR037528">
    <property type="entry name" value="ArgB"/>
</dbReference>
<dbReference type="EMBL" id="CP019030">
    <property type="protein sequence ID" value="APU45074.1"/>
    <property type="molecule type" value="Genomic_DNA"/>
</dbReference>
<dbReference type="OrthoDB" id="9803155at2"/>
<dbReference type="Gene3D" id="3.40.1160.10">
    <property type="entry name" value="Acetylglutamate kinase-like"/>
    <property type="match status" value="1"/>
</dbReference>
<evidence type="ECO:0000259" key="10">
    <source>
        <dbReference type="Pfam" id="PF00696"/>
    </source>
</evidence>
<keyword evidence="5 9" id="KW-0547">Nucleotide-binding</keyword>
<keyword evidence="3 9" id="KW-0028">Amino-acid biosynthesis</keyword>
<dbReference type="InterPro" id="IPR004662">
    <property type="entry name" value="AcgluKinase_fam"/>
</dbReference>
<evidence type="ECO:0000313" key="12">
    <source>
        <dbReference type="Proteomes" id="UP000185427"/>
    </source>
</evidence>
<dbReference type="PANTHER" id="PTHR23342">
    <property type="entry name" value="N-ACETYLGLUTAMATE SYNTHASE"/>
    <property type="match status" value="1"/>
</dbReference>
<evidence type="ECO:0000256" key="2">
    <source>
        <dbReference type="ARBA" id="ARBA00022571"/>
    </source>
</evidence>
<evidence type="ECO:0000256" key="5">
    <source>
        <dbReference type="ARBA" id="ARBA00022741"/>
    </source>
</evidence>
<evidence type="ECO:0000256" key="6">
    <source>
        <dbReference type="ARBA" id="ARBA00022777"/>
    </source>
</evidence>
<dbReference type="EC" id="2.7.2.8" evidence="9"/>
<proteinExistence type="inferred from homology"/>
<evidence type="ECO:0000256" key="7">
    <source>
        <dbReference type="ARBA" id="ARBA00022840"/>
    </source>
</evidence>
<dbReference type="RefSeq" id="WP_023467501.1">
    <property type="nucleotide sequence ID" value="NZ_CP019030.1"/>
</dbReference>
<dbReference type="UniPathway" id="UPA00068">
    <property type="reaction ID" value="UER00107"/>
</dbReference>
<dbReference type="InterPro" id="IPR036393">
    <property type="entry name" value="AceGlu_kinase-like_sf"/>
</dbReference>
<evidence type="ECO:0000256" key="3">
    <source>
        <dbReference type="ARBA" id="ARBA00022605"/>
    </source>
</evidence>
<comment type="pathway">
    <text evidence="1 9">Amino-acid biosynthesis; L-arginine biosynthesis; N(2)-acetyl-L-ornithine from L-glutamate: step 2/4.</text>
</comment>
<dbReference type="GO" id="GO:0003991">
    <property type="term" value="F:acetylglutamate kinase activity"/>
    <property type="evidence" value="ECO:0007669"/>
    <property type="project" value="UniProtKB-UniRule"/>
</dbReference>
<comment type="function">
    <text evidence="9">Catalyzes the ATP-dependent phosphorylation of N-acetyl-L-glutamate.</text>
</comment>
<keyword evidence="6 9" id="KW-0418">Kinase</keyword>
<feature type="site" description="Transition state stabilizer" evidence="9">
    <location>
        <position position="214"/>
    </location>
</feature>
<comment type="catalytic activity">
    <reaction evidence="8 9">
        <text>N-acetyl-L-glutamate + ATP = N-acetyl-L-glutamyl 5-phosphate + ADP</text>
        <dbReference type="Rhea" id="RHEA:14629"/>
        <dbReference type="ChEBI" id="CHEBI:30616"/>
        <dbReference type="ChEBI" id="CHEBI:44337"/>
        <dbReference type="ChEBI" id="CHEBI:57936"/>
        <dbReference type="ChEBI" id="CHEBI:456216"/>
        <dbReference type="EC" id="2.7.2.8"/>
    </reaction>
</comment>
<dbReference type="InterPro" id="IPR001048">
    <property type="entry name" value="Asp/Glu/Uridylate_kinase"/>
</dbReference>
<evidence type="ECO:0000313" key="11">
    <source>
        <dbReference type="EMBL" id="APU45074.1"/>
    </source>
</evidence>
<protein>
    <recommendedName>
        <fullName evidence="9">Acetylglutamate kinase</fullName>
        <ecNumber evidence="9">2.7.2.8</ecNumber>
    </recommendedName>
    <alternativeName>
        <fullName evidence="9">N-acetyl-L-glutamate 5-phosphotransferase</fullName>
    </alternativeName>
    <alternativeName>
        <fullName evidence="9">NAG kinase</fullName>
        <shortName evidence="9">NAGK</shortName>
    </alternativeName>
</protein>
<dbReference type="Pfam" id="PF00696">
    <property type="entry name" value="AA_kinase"/>
    <property type="match status" value="1"/>
</dbReference>
<comment type="similarity">
    <text evidence="9">Belongs to the acetylglutamate kinase family. ArgB subfamily.</text>
</comment>
<dbReference type="NCBIfam" id="TIGR00761">
    <property type="entry name" value="argB"/>
    <property type="match status" value="1"/>
</dbReference>
<dbReference type="Proteomes" id="UP000185427">
    <property type="component" value="Chromosome"/>
</dbReference>
<comment type="subcellular location">
    <subcellularLocation>
        <location evidence="9">Cytoplasm</location>
    </subcellularLocation>
</comment>
<sequence length="248" mass="26469">MTETIVIKVGGHASKLLDDQFYHQLAKWRAQEKHVLIIHGGGPQISQWLDLMKLPNHKEDGVRVTTPACLEVIQAVLLGVVQPALCHQLTTHHLPVVGLNTNDHHLIAGNYLDQPHFGEVGQITGVNQAWLDQLLTNEIGVLAPLAQTASGQLLNVNADTAAAEIATRLGASKLVLLTDVPGVLKAGKVLPRLDQTGANQLFAHHQITAGMMPKLTAAFSALKRGVANVSITNDLTQSGTALAHQVSA</sequence>
<evidence type="ECO:0000256" key="1">
    <source>
        <dbReference type="ARBA" id="ARBA00004828"/>
    </source>
</evidence>
<dbReference type="AlphaFoldDB" id="A0A1L7GSZ5"/>
<keyword evidence="9" id="KW-0963">Cytoplasm</keyword>
<dbReference type="HAMAP" id="MF_00082">
    <property type="entry name" value="ArgB"/>
    <property type="match status" value="1"/>
</dbReference>
<dbReference type="PANTHER" id="PTHR23342:SF0">
    <property type="entry name" value="N-ACETYLGLUTAMATE SYNTHASE, MITOCHONDRIAL"/>
    <property type="match status" value="1"/>
</dbReference>
<keyword evidence="7 9" id="KW-0067">ATP-binding</keyword>
<evidence type="ECO:0000256" key="8">
    <source>
        <dbReference type="ARBA" id="ARBA00048141"/>
    </source>
</evidence>